<evidence type="ECO:0000313" key="2">
    <source>
        <dbReference type="Proteomes" id="UP000305778"/>
    </source>
</evidence>
<proteinExistence type="predicted"/>
<accession>A0A4U0S004</accession>
<dbReference type="PANTHER" id="PTHR37694">
    <property type="entry name" value="SLR8022 PROTEIN"/>
    <property type="match status" value="1"/>
</dbReference>
<dbReference type="Proteomes" id="UP000305778">
    <property type="component" value="Unassembled WGS sequence"/>
</dbReference>
<name>A0A4U0S004_9ACTN</name>
<reference evidence="1 2" key="1">
    <citation type="submission" date="2019-04" db="EMBL/GenBank/DDBJ databases">
        <title>Streptomyces oryziradicis sp. nov., a novel actinomycete isolated from rhizosphere soil of rice (Oryza sativa L.).</title>
        <authorList>
            <person name="Li C."/>
        </authorList>
    </citation>
    <scope>NUCLEOTIDE SEQUENCE [LARGE SCALE GENOMIC DNA]</scope>
    <source>
        <strain evidence="1 2">NEAU-C40</strain>
    </source>
</reference>
<dbReference type="OrthoDB" id="5190473at2"/>
<dbReference type="SUPFAM" id="SSF51182">
    <property type="entry name" value="RmlC-like cupins"/>
    <property type="match status" value="1"/>
</dbReference>
<organism evidence="1 2">
    <name type="scientific">Actinacidiphila oryziradicis</name>
    <dbReference type="NCBI Taxonomy" id="2571141"/>
    <lineage>
        <taxon>Bacteria</taxon>
        <taxon>Bacillati</taxon>
        <taxon>Actinomycetota</taxon>
        <taxon>Actinomycetes</taxon>
        <taxon>Kitasatosporales</taxon>
        <taxon>Streptomycetaceae</taxon>
        <taxon>Actinacidiphila</taxon>
    </lineage>
</organism>
<gene>
    <name evidence="1" type="ORF">FCI23_39485</name>
</gene>
<sequence>MNDPDLTALANEHLAKARADHHGRSAHLILHDGPLRQSVIALAAGTQLHEHNAPPAASLQVLRGHVRLTTGEGGRELRGGEVRTLPRERNGLLALEDSAVLFTAVTGIGHR</sequence>
<dbReference type="InterPro" id="IPR014710">
    <property type="entry name" value="RmlC-like_jellyroll"/>
</dbReference>
<keyword evidence="2" id="KW-1185">Reference proteome</keyword>
<dbReference type="AlphaFoldDB" id="A0A4U0S004"/>
<dbReference type="EMBL" id="SUMC01000066">
    <property type="protein sequence ID" value="TKA02046.1"/>
    <property type="molecule type" value="Genomic_DNA"/>
</dbReference>
<dbReference type="RefSeq" id="WP_136728971.1">
    <property type="nucleotide sequence ID" value="NZ_SUMC01000066.1"/>
</dbReference>
<dbReference type="InterPro" id="IPR011051">
    <property type="entry name" value="RmlC_Cupin_sf"/>
</dbReference>
<dbReference type="Gene3D" id="2.60.120.10">
    <property type="entry name" value="Jelly Rolls"/>
    <property type="match status" value="1"/>
</dbReference>
<dbReference type="PANTHER" id="PTHR37694:SF1">
    <property type="entry name" value="SLR8022 PROTEIN"/>
    <property type="match status" value="1"/>
</dbReference>
<comment type="caution">
    <text evidence="1">The sequence shown here is derived from an EMBL/GenBank/DDBJ whole genome shotgun (WGS) entry which is preliminary data.</text>
</comment>
<protein>
    <submittedName>
        <fullName evidence="1">Cupin</fullName>
    </submittedName>
</protein>
<evidence type="ECO:0000313" key="1">
    <source>
        <dbReference type="EMBL" id="TKA02046.1"/>
    </source>
</evidence>